<reference evidence="2" key="2">
    <citation type="submission" date="2023-01" db="EMBL/GenBank/DDBJ databases">
        <title>Draft genome sequence of Algimonas porphyrae strain NBRC 108216.</title>
        <authorList>
            <person name="Sun Q."/>
            <person name="Mori K."/>
        </authorList>
    </citation>
    <scope>NUCLEOTIDE SEQUENCE</scope>
    <source>
        <strain evidence="2">NBRC 108216</strain>
    </source>
</reference>
<dbReference type="EMBL" id="BSNJ01000003">
    <property type="protein sequence ID" value="GLQ20519.1"/>
    <property type="molecule type" value="Genomic_DNA"/>
</dbReference>
<keyword evidence="3" id="KW-1185">Reference proteome</keyword>
<gene>
    <name evidence="2" type="primary">gpD</name>
    <name evidence="2" type="ORF">GCM10007854_14740</name>
</gene>
<dbReference type="SUPFAM" id="SSF69279">
    <property type="entry name" value="Phage tail proteins"/>
    <property type="match status" value="1"/>
</dbReference>
<evidence type="ECO:0000313" key="2">
    <source>
        <dbReference type="EMBL" id="GLQ20519.1"/>
    </source>
</evidence>
<dbReference type="Pfam" id="PF05954">
    <property type="entry name" value="Phage_GPD"/>
    <property type="match status" value="1"/>
</dbReference>
<dbReference type="Proteomes" id="UP001161390">
    <property type="component" value="Unassembled WGS sequence"/>
</dbReference>
<sequence>MKPVYQISANGRDITDKIGDHLMRLTVVDEAGITSDRITLKLSNRDHALEHPPKGMTLAVRMGYDVPQYAMGLYVVDTIESTGNPHTLTIGAKAADMTGEMKAPKTRSWPLQDFASIVGTIAAEYGLEPAVSAALGAIVPVQIPYAQIEQDAESDLQFLTRLAEQYDAVAKPSGGRLIFVPRGRLVSRTGKDAHKVLIDQGSVSSWSARAPDRSKFAGVSARWINSATETSERVRFGPDGPTYTMNTPFSSEAEALKAAQSKHAQLARQTATLSIEMPGNPEVEAEAVVVFTTKDPLAHGEWIVRRVEHELSGGANGRFSTRMELEPPTEELQP</sequence>
<protein>
    <submittedName>
        <fullName evidence="2">Phage tail protein</fullName>
    </submittedName>
</protein>
<organism evidence="2 3">
    <name type="scientific">Algimonas porphyrae</name>
    <dbReference type="NCBI Taxonomy" id="1128113"/>
    <lineage>
        <taxon>Bacteria</taxon>
        <taxon>Pseudomonadati</taxon>
        <taxon>Pseudomonadota</taxon>
        <taxon>Alphaproteobacteria</taxon>
        <taxon>Maricaulales</taxon>
        <taxon>Robiginitomaculaceae</taxon>
        <taxon>Algimonas</taxon>
    </lineage>
</organism>
<reference evidence="2" key="1">
    <citation type="journal article" date="2014" name="Int. J. Syst. Evol. Microbiol.">
        <title>Complete genome of a new Firmicutes species belonging to the dominant human colonic microbiota ('Ruminococcus bicirculans') reveals two chromosomes and a selective capacity to utilize plant glucans.</title>
        <authorList>
            <consortium name="NISC Comparative Sequencing Program"/>
            <person name="Wegmann U."/>
            <person name="Louis P."/>
            <person name="Goesmann A."/>
            <person name="Henrissat B."/>
            <person name="Duncan S.H."/>
            <person name="Flint H.J."/>
        </authorList>
    </citation>
    <scope>NUCLEOTIDE SEQUENCE</scope>
    <source>
        <strain evidence="2">NBRC 108216</strain>
    </source>
</reference>
<comment type="caution">
    <text evidence="2">The sequence shown here is derived from an EMBL/GenBank/DDBJ whole genome shotgun (WGS) entry which is preliminary data.</text>
</comment>
<proteinExistence type="predicted"/>
<evidence type="ECO:0000256" key="1">
    <source>
        <dbReference type="SAM" id="MobiDB-lite"/>
    </source>
</evidence>
<dbReference type="RefSeq" id="WP_284371203.1">
    <property type="nucleotide sequence ID" value="NZ_BSNJ01000003.1"/>
</dbReference>
<accession>A0ABQ5V1G9</accession>
<evidence type="ECO:0000313" key="3">
    <source>
        <dbReference type="Proteomes" id="UP001161390"/>
    </source>
</evidence>
<feature type="region of interest" description="Disordered" evidence="1">
    <location>
        <begin position="314"/>
        <end position="334"/>
    </location>
</feature>
<name>A0ABQ5V1G9_9PROT</name>